<evidence type="ECO:0000313" key="3">
    <source>
        <dbReference type="Proteomes" id="UP000198915"/>
    </source>
</evidence>
<proteinExistence type="predicted"/>
<name>A0A1I4C0Q5_9BACL</name>
<feature type="signal peptide" evidence="1">
    <location>
        <begin position="1"/>
        <end position="20"/>
    </location>
</feature>
<dbReference type="RefSeq" id="WP_170184482.1">
    <property type="nucleotide sequence ID" value="NZ_BJOE01000046.1"/>
</dbReference>
<evidence type="ECO:0000313" key="2">
    <source>
        <dbReference type="EMBL" id="SFK74515.1"/>
    </source>
</evidence>
<dbReference type="EMBL" id="FORT01000019">
    <property type="protein sequence ID" value="SFK74515.1"/>
    <property type="molecule type" value="Genomic_DNA"/>
</dbReference>
<dbReference type="Proteomes" id="UP000198915">
    <property type="component" value="Unassembled WGS sequence"/>
</dbReference>
<protein>
    <submittedName>
        <fullName evidence="2">Uncharacterized protein</fullName>
    </submittedName>
</protein>
<evidence type="ECO:0000256" key="1">
    <source>
        <dbReference type="SAM" id="SignalP"/>
    </source>
</evidence>
<gene>
    <name evidence="2" type="ORF">SAMN05518846_1196</name>
</gene>
<keyword evidence="3" id="KW-1185">Reference proteome</keyword>
<dbReference type="STRING" id="1884381.SAMN05518846_1196"/>
<feature type="chain" id="PRO_5038850829" evidence="1">
    <location>
        <begin position="21"/>
        <end position="54"/>
    </location>
</feature>
<keyword evidence="1" id="KW-0732">Signal</keyword>
<organism evidence="2 3">
    <name type="scientific">Brevibacillus centrosporus</name>
    <dbReference type="NCBI Taxonomy" id="54910"/>
    <lineage>
        <taxon>Bacteria</taxon>
        <taxon>Bacillati</taxon>
        <taxon>Bacillota</taxon>
        <taxon>Bacilli</taxon>
        <taxon>Bacillales</taxon>
        <taxon>Paenibacillaceae</taxon>
        <taxon>Brevibacillus</taxon>
    </lineage>
</organism>
<sequence length="54" mass="5617">MKELVIAGALAAAISSIVLGASMASPMDTPDGMLAMHDEVDGVFESHGMLLDYH</sequence>
<accession>A0A1I4C0Q5</accession>
<dbReference type="AlphaFoldDB" id="A0A1I4C0Q5"/>
<reference evidence="3" key="1">
    <citation type="submission" date="2016-10" db="EMBL/GenBank/DDBJ databases">
        <authorList>
            <person name="Varghese N."/>
            <person name="Submissions S."/>
        </authorList>
    </citation>
    <scope>NUCLEOTIDE SEQUENCE [LARGE SCALE GENOMIC DNA]</scope>
    <source>
        <strain evidence="3">OK042</strain>
    </source>
</reference>